<organism evidence="3 4">
    <name type="scientific">Corynespora cassiicola Philippines</name>
    <dbReference type="NCBI Taxonomy" id="1448308"/>
    <lineage>
        <taxon>Eukaryota</taxon>
        <taxon>Fungi</taxon>
        <taxon>Dikarya</taxon>
        <taxon>Ascomycota</taxon>
        <taxon>Pezizomycotina</taxon>
        <taxon>Dothideomycetes</taxon>
        <taxon>Pleosporomycetidae</taxon>
        <taxon>Pleosporales</taxon>
        <taxon>Corynesporascaceae</taxon>
        <taxon>Corynespora</taxon>
    </lineage>
</organism>
<keyword evidence="1" id="KW-0862">Zinc</keyword>
<dbReference type="GO" id="GO:0005634">
    <property type="term" value="C:nucleus"/>
    <property type="evidence" value="ECO:0007669"/>
    <property type="project" value="InterPro"/>
</dbReference>
<dbReference type="GO" id="GO:0016567">
    <property type="term" value="P:protein ubiquitination"/>
    <property type="evidence" value="ECO:0007669"/>
    <property type="project" value="InterPro"/>
</dbReference>
<dbReference type="PANTHER" id="PTHR16047">
    <property type="entry name" value="RFWD3 PROTEIN"/>
    <property type="match status" value="1"/>
</dbReference>
<evidence type="ECO:0000313" key="3">
    <source>
        <dbReference type="EMBL" id="PSN73402.1"/>
    </source>
</evidence>
<dbReference type="PROSITE" id="PS50089">
    <property type="entry name" value="ZF_RING_2"/>
    <property type="match status" value="1"/>
</dbReference>
<dbReference type="InterPro" id="IPR001841">
    <property type="entry name" value="Znf_RING"/>
</dbReference>
<dbReference type="GO" id="GO:0004842">
    <property type="term" value="F:ubiquitin-protein transferase activity"/>
    <property type="evidence" value="ECO:0007669"/>
    <property type="project" value="InterPro"/>
</dbReference>
<dbReference type="SMART" id="SM00184">
    <property type="entry name" value="RING"/>
    <property type="match status" value="1"/>
</dbReference>
<dbReference type="OrthoDB" id="8062037at2759"/>
<dbReference type="Gene3D" id="3.30.40.10">
    <property type="entry name" value="Zinc/RING finger domain, C3HC4 (zinc finger)"/>
    <property type="match status" value="1"/>
</dbReference>
<protein>
    <recommendedName>
        <fullName evidence="2">RING-type domain-containing protein</fullName>
    </recommendedName>
</protein>
<dbReference type="EMBL" id="KZ678129">
    <property type="protein sequence ID" value="PSN73402.1"/>
    <property type="molecule type" value="Genomic_DNA"/>
</dbReference>
<keyword evidence="1" id="KW-0863">Zinc-finger</keyword>
<evidence type="ECO:0000256" key="1">
    <source>
        <dbReference type="PROSITE-ProRule" id="PRU00175"/>
    </source>
</evidence>
<keyword evidence="4" id="KW-1185">Reference proteome</keyword>
<dbReference type="GO" id="GO:0036297">
    <property type="term" value="P:interstrand cross-link repair"/>
    <property type="evidence" value="ECO:0007669"/>
    <property type="project" value="InterPro"/>
</dbReference>
<reference evidence="3 4" key="1">
    <citation type="journal article" date="2018" name="Front. Microbiol.">
        <title>Genome-Wide Analysis of Corynespora cassiicola Leaf Fall Disease Putative Effectors.</title>
        <authorList>
            <person name="Lopez D."/>
            <person name="Ribeiro S."/>
            <person name="Label P."/>
            <person name="Fumanal B."/>
            <person name="Venisse J.S."/>
            <person name="Kohler A."/>
            <person name="de Oliveira R.R."/>
            <person name="Labutti K."/>
            <person name="Lipzen A."/>
            <person name="Lail K."/>
            <person name="Bauer D."/>
            <person name="Ohm R.A."/>
            <person name="Barry K.W."/>
            <person name="Spatafora J."/>
            <person name="Grigoriev I.V."/>
            <person name="Martin F.M."/>
            <person name="Pujade-Renaud V."/>
        </authorList>
    </citation>
    <scope>NUCLEOTIDE SEQUENCE [LARGE SCALE GENOMIC DNA]</scope>
    <source>
        <strain evidence="3 4">Philippines</strain>
    </source>
</reference>
<dbReference type="Pfam" id="PF13639">
    <property type="entry name" value="zf-RING_2"/>
    <property type="match status" value="1"/>
</dbReference>
<evidence type="ECO:0000313" key="4">
    <source>
        <dbReference type="Proteomes" id="UP000240883"/>
    </source>
</evidence>
<dbReference type="AlphaFoldDB" id="A0A2T2P6W1"/>
<name>A0A2T2P6W1_CORCC</name>
<evidence type="ECO:0000259" key="2">
    <source>
        <dbReference type="PROSITE" id="PS50089"/>
    </source>
</evidence>
<dbReference type="InterPro" id="IPR037381">
    <property type="entry name" value="RFWD3"/>
</dbReference>
<sequence>MDDEIGPPYEVGYRILSGVIPLEQRRHSTQVSNDEYNAIVRVEGQACLLQHLLCYKWRYSNPDADFQHLYDEVTRYCDMTSFLMNRFFHKGLDLVKLAPNAGALIHNMQTRYFNQVTDAESPIHWRMILWCLRYQQILQDESITIQEAFVRGWHLFMEPGGFTEEFWRLEAGVAFWHSMSSERQERFLENFQMNAEILSNLFSGSNLDLNDEEFEKREKDGMTTNFAELQTIPDIFHPAVKTPSQEHSECSICSESVDISLSGDHRPVETSCRHVFGYRCLRRWFEKQFTCPMCRYDFTSVPLHTPTSLDALRSCDRALAWLDPPIPHRYPLIGPTCVAKLSLLLGPANDIRENLLEEARATSNLMEEVEQLANTMKYIARERFSGVLRRDNELYHEAATYQMHLIARFEWLNFVYWCRPINRMALRSMPL</sequence>
<dbReference type="STRING" id="1448308.A0A2T2P6W1"/>
<accession>A0A2T2P6W1</accession>
<dbReference type="SUPFAM" id="SSF57850">
    <property type="entry name" value="RING/U-box"/>
    <property type="match status" value="1"/>
</dbReference>
<keyword evidence="1" id="KW-0479">Metal-binding</keyword>
<feature type="domain" description="RING-type" evidence="2">
    <location>
        <begin position="250"/>
        <end position="295"/>
    </location>
</feature>
<dbReference type="InterPro" id="IPR013083">
    <property type="entry name" value="Znf_RING/FYVE/PHD"/>
</dbReference>
<dbReference type="GO" id="GO:0008270">
    <property type="term" value="F:zinc ion binding"/>
    <property type="evidence" value="ECO:0007669"/>
    <property type="project" value="UniProtKB-KW"/>
</dbReference>
<dbReference type="Proteomes" id="UP000240883">
    <property type="component" value="Unassembled WGS sequence"/>
</dbReference>
<proteinExistence type="predicted"/>
<dbReference type="PANTHER" id="PTHR16047:SF7">
    <property type="entry name" value="E3 UBIQUITIN-PROTEIN LIGASE RFWD3"/>
    <property type="match status" value="1"/>
</dbReference>
<gene>
    <name evidence="3" type="ORF">BS50DRAFT_616784</name>
</gene>